<keyword evidence="2" id="KW-0812">Transmembrane</keyword>
<organism evidence="3 4">
    <name type="scientific">Pholiota conissans</name>
    <dbReference type="NCBI Taxonomy" id="109636"/>
    <lineage>
        <taxon>Eukaryota</taxon>
        <taxon>Fungi</taxon>
        <taxon>Dikarya</taxon>
        <taxon>Basidiomycota</taxon>
        <taxon>Agaricomycotina</taxon>
        <taxon>Agaricomycetes</taxon>
        <taxon>Agaricomycetidae</taxon>
        <taxon>Agaricales</taxon>
        <taxon>Agaricineae</taxon>
        <taxon>Strophariaceae</taxon>
        <taxon>Pholiota</taxon>
    </lineage>
</organism>
<evidence type="ECO:0000313" key="3">
    <source>
        <dbReference type="EMBL" id="KAF9481154.1"/>
    </source>
</evidence>
<accession>A0A9P5Z6Y6</accession>
<name>A0A9P5Z6Y6_9AGAR</name>
<dbReference type="AlphaFoldDB" id="A0A9P5Z6Y6"/>
<sequence length="193" mass="21625">MSWPTHFSRDSDGPLPSTFNHRGFFGTTCESTHSCPIDVALWVLLLCIFFLVCWKVYSTNRVGPNSPGQRRMSARDRQCRIELPQPGELLASSQQHYCTYEYKLEGQGDQSHDNVKQENTPILKRSDSIAPTPEREAQPSEKYTSGVGLGITLKRENSEAGGDLERLDTAKEWTGNITTPDPAHVHSPHWGTP</sequence>
<dbReference type="Proteomes" id="UP000807469">
    <property type="component" value="Unassembled WGS sequence"/>
</dbReference>
<feature type="region of interest" description="Disordered" evidence="1">
    <location>
        <begin position="108"/>
        <end position="165"/>
    </location>
</feature>
<feature type="compositionally biased region" description="Basic and acidic residues" evidence="1">
    <location>
        <begin position="153"/>
        <end position="165"/>
    </location>
</feature>
<feature type="region of interest" description="Disordered" evidence="1">
    <location>
        <begin position="174"/>
        <end position="193"/>
    </location>
</feature>
<comment type="caution">
    <text evidence="3">The sequence shown here is derived from an EMBL/GenBank/DDBJ whole genome shotgun (WGS) entry which is preliminary data.</text>
</comment>
<evidence type="ECO:0000256" key="2">
    <source>
        <dbReference type="SAM" id="Phobius"/>
    </source>
</evidence>
<keyword evidence="4" id="KW-1185">Reference proteome</keyword>
<keyword evidence="2" id="KW-1133">Transmembrane helix</keyword>
<reference evidence="3" key="1">
    <citation type="submission" date="2020-11" db="EMBL/GenBank/DDBJ databases">
        <authorList>
            <consortium name="DOE Joint Genome Institute"/>
            <person name="Ahrendt S."/>
            <person name="Riley R."/>
            <person name="Andreopoulos W."/>
            <person name="Labutti K."/>
            <person name="Pangilinan J."/>
            <person name="Ruiz-Duenas F.J."/>
            <person name="Barrasa J.M."/>
            <person name="Sanchez-Garcia M."/>
            <person name="Camarero S."/>
            <person name="Miyauchi S."/>
            <person name="Serrano A."/>
            <person name="Linde D."/>
            <person name="Babiker R."/>
            <person name="Drula E."/>
            <person name="Ayuso-Fernandez I."/>
            <person name="Pacheco R."/>
            <person name="Padilla G."/>
            <person name="Ferreira P."/>
            <person name="Barriuso J."/>
            <person name="Kellner H."/>
            <person name="Castanera R."/>
            <person name="Alfaro M."/>
            <person name="Ramirez L."/>
            <person name="Pisabarro A.G."/>
            <person name="Kuo A."/>
            <person name="Tritt A."/>
            <person name="Lipzen A."/>
            <person name="He G."/>
            <person name="Yan M."/>
            <person name="Ng V."/>
            <person name="Cullen D."/>
            <person name="Martin F."/>
            <person name="Rosso M.-N."/>
            <person name="Henrissat B."/>
            <person name="Hibbett D."/>
            <person name="Martinez A.T."/>
            <person name="Grigoriev I.V."/>
        </authorList>
    </citation>
    <scope>NUCLEOTIDE SEQUENCE</scope>
    <source>
        <strain evidence="3">CIRM-BRFM 674</strain>
    </source>
</reference>
<keyword evidence="2" id="KW-0472">Membrane</keyword>
<evidence type="ECO:0000256" key="1">
    <source>
        <dbReference type="SAM" id="MobiDB-lite"/>
    </source>
</evidence>
<dbReference type="EMBL" id="MU155183">
    <property type="protein sequence ID" value="KAF9481154.1"/>
    <property type="molecule type" value="Genomic_DNA"/>
</dbReference>
<evidence type="ECO:0000313" key="4">
    <source>
        <dbReference type="Proteomes" id="UP000807469"/>
    </source>
</evidence>
<protein>
    <submittedName>
        <fullName evidence="3">Uncharacterized protein</fullName>
    </submittedName>
</protein>
<proteinExistence type="predicted"/>
<feature type="transmembrane region" description="Helical" evidence="2">
    <location>
        <begin position="39"/>
        <end position="57"/>
    </location>
</feature>
<gene>
    <name evidence="3" type="ORF">BDN70DRAFT_876777</name>
</gene>